<dbReference type="Proteomes" id="UP000599109">
    <property type="component" value="Unassembled WGS sequence"/>
</dbReference>
<reference evidence="2 3" key="1">
    <citation type="journal article" date="2017" name="Int. J. Syst. Evol. Microbiol.">
        <title>Ramlibacter monticola sp. nov., isolated from forest soil.</title>
        <authorList>
            <person name="Chaudhary D.K."/>
            <person name="Kim J."/>
        </authorList>
    </citation>
    <scope>NUCLEOTIDE SEQUENCE [LARGE SCALE GENOMIC DNA]</scope>
    <source>
        <strain evidence="2 3">KACC 19175</strain>
    </source>
</reference>
<keyword evidence="1" id="KW-1133">Transmembrane helix</keyword>
<keyword evidence="1" id="KW-0472">Membrane</keyword>
<keyword evidence="1" id="KW-0812">Transmembrane</keyword>
<sequence length="77" mass="8150">MTRFTWPKGGMWQTAAGILAVATCVEMVQIWIPVDKAAASHAILDFGGGVIGFGAACLADYAGRAEHLPSEYQHSTV</sequence>
<organism evidence="2 3">
    <name type="scientific">Ramlibacter monticola</name>
    <dbReference type="NCBI Taxonomy" id="1926872"/>
    <lineage>
        <taxon>Bacteria</taxon>
        <taxon>Pseudomonadati</taxon>
        <taxon>Pseudomonadota</taxon>
        <taxon>Betaproteobacteria</taxon>
        <taxon>Burkholderiales</taxon>
        <taxon>Comamonadaceae</taxon>
        <taxon>Ramlibacter</taxon>
    </lineage>
</organism>
<gene>
    <name evidence="2" type="ORF">JJ685_06770</name>
</gene>
<name>A0A937CRJ5_9BURK</name>
<evidence type="ECO:0000256" key="1">
    <source>
        <dbReference type="SAM" id="Phobius"/>
    </source>
</evidence>
<evidence type="ECO:0000313" key="2">
    <source>
        <dbReference type="EMBL" id="MBL0390840.1"/>
    </source>
</evidence>
<feature type="transmembrane region" description="Helical" evidence="1">
    <location>
        <begin position="12"/>
        <end position="32"/>
    </location>
</feature>
<keyword evidence="3" id="KW-1185">Reference proteome</keyword>
<evidence type="ECO:0000313" key="3">
    <source>
        <dbReference type="Proteomes" id="UP000599109"/>
    </source>
</evidence>
<dbReference type="EMBL" id="JAEQNE010000001">
    <property type="protein sequence ID" value="MBL0390840.1"/>
    <property type="molecule type" value="Genomic_DNA"/>
</dbReference>
<dbReference type="AlphaFoldDB" id="A0A937CRJ5"/>
<accession>A0A937CRJ5</accession>
<proteinExistence type="predicted"/>
<protein>
    <submittedName>
        <fullName evidence="2">Uncharacterized protein</fullName>
    </submittedName>
</protein>
<comment type="caution">
    <text evidence="2">The sequence shown here is derived from an EMBL/GenBank/DDBJ whole genome shotgun (WGS) entry which is preliminary data.</text>
</comment>
<dbReference type="RefSeq" id="WP_201673417.1">
    <property type="nucleotide sequence ID" value="NZ_JAEQNE010000001.1"/>
</dbReference>